<dbReference type="InterPro" id="IPR035992">
    <property type="entry name" value="Ricin_B-like_lectins"/>
</dbReference>
<dbReference type="SUPFAM" id="SSF50370">
    <property type="entry name" value="Ricin B-like lectins"/>
    <property type="match status" value="1"/>
</dbReference>
<evidence type="ECO:0000313" key="3">
    <source>
        <dbReference type="EMBL" id="KAJ3170472.1"/>
    </source>
</evidence>
<evidence type="ECO:0000259" key="2">
    <source>
        <dbReference type="SMART" id="SM00458"/>
    </source>
</evidence>
<organism evidence="3 4">
    <name type="scientific">Geranomyces variabilis</name>
    <dbReference type="NCBI Taxonomy" id="109894"/>
    <lineage>
        <taxon>Eukaryota</taxon>
        <taxon>Fungi</taxon>
        <taxon>Fungi incertae sedis</taxon>
        <taxon>Chytridiomycota</taxon>
        <taxon>Chytridiomycota incertae sedis</taxon>
        <taxon>Chytridiomycetes</taxon>
        <taxon>Spizellomycetales</taxon>
        <taxon>Powellomycetaceae</taxon>
        <taxon>Geranomyces</taxon>
    </lineage>
</organism>
<dbReference type="PROSITE" id="PS50231">
    <property type="entry name" value="RICIN_B_LECTIN"/>
    <property type="match status" value="1"/>
</dbReference>
<dbReference type="EMBL" id="JADGJQ010000095">
    <property type="protein sequence ID" value="KAJ3170472.1"/>
    <property type="molecule type" value="Genomic_DNA"/>
</dbReference>
<comment type="caution">
    <text evidence="3">The sequence shown here is derived from an EMBL/GenBank/DDBJ whole genome shotgun (WGS) entry which is preliminary data.</text>
</comment>
<accession>A0AAD5XIV2</accession>
<protein>
    <recommendedName>
        <fullName evidence="2">Ricin B lectin domain-containing protein</fullName>
    </recommendedName>
</protein>
<dbReference type="Gene3D" id="2.80.10.50">
    <property type="match status" value="2"/>
</dbReference>
<reference evidence="3" key="1">
    <citation type="submission" date="2020-05" db="EMBL/GenBank/DDBJ databases">
        <title>Phylogenomic resolution of chytrid fungi.</title>
        <authorList>
            <person name="Stajich J.E."/>
            <person name="Amses K."/>
            <person name="Simmons R."/>
            <person name="Seto K."/>
            <person name="Myers J."/>
            <person name="Bonds A."/>
            <person name="Quandt C.A."/>
            <person name="Barry K."/>
            <person name="Liu P."/>
            <person name="Grigoriev I."/>
            <person name="Longcore J.E."/>
            <person name="James T.Y."/>
        </authorList>
    </citation>
    <scope>NUCLEOTIDE SEQUENCE</scope>
    <source>
        <strain evidence="3">JEL0379</strain>
    </source>
</reference>
<dbReference type="AlphaFoldDB" id="A0AAD5XIV2"/>
<dbReference type="SMART" id="SM00458">
    <property type="entry name" value="RICIN"/>
    <property type="match status" value="1"/>
</dbReference>
<gene>
    <name evidence="3" type="ORF">HDU87_008766</name>
</gene>
<dbReference type="Pfam" id="PF00652">
    <property type="entry name" value="Ricin_B_lectin"/>
    <property type="match status" value="1"/>
</dbReference>
<keyword evidence="1" id="KW-0732">Signal</keyword>
<dbReference type="CDD" id="cd00161">
    <property type="entry name" value="beta-trefoil_Ricin-like"/>
    <property type="match status" value="1"/>
</dbReference>
<keyword evidence="4" id="KW-1185">Reference proteome</keyword>
<feature type="chain" id="PRO_5042023326" description="Ricin B lectin domain-containing protein" evidence="1">
    <location>
        <begin position="19"/>
        <end position="144"/>
    </location>
</feature>
<dbReference type="InterPro" id="IPR000772">
    <property type="entry name" value="Ricin_B_lectin"/>
</dbReference>
<feature type="domain" description="Ricin B lectin" evidence="2">
    <location>
        <begin position="17"/>
        <end position="144"/>
    </location>
</feature>
<evidence type="ECO:0000313" key="4">
    <source>
        <dbReference type="Proteomes" id="UP001212152"/>
    </source>
</evidence>
<sequence>MFFAKFATATLLAVSANAAVTVSLKNSFGKCLDIPYDGQEQGQALQVYDCNGGDSQQWTIGDGTTFRVTSSSGLCLDTRGNGAGETPADLWECNNSAGQLWHWAGHSLVNSYDYCLDTRGNTGDSGAPVDLWECNGTGGQGWYY</sequence>
<proteinExistence type="predicted"/>
<evidence type="ECO:0000256" key="1">
    <source>
        <dbReference type="SAM" id="SignalP"/>
    </source>
</evidence>
<dbReference type="Proteomes" id="UP001212152">
    <property type="component" value="Unassembled WGS sequence"/>
</dbReference>
<feature type="signal peptide" evidence="1">
    <location>
        <begin position="1"/>
        <end position="18"/>
    </location>
</feature>
<name>A0AAD5XIV2_9FUNG</name>